<feature type="transmembrane region" description="Helical" evidence="2">
    <location>
        <begin position="645"/>
        <end position="667"/>
    </location>
</feature>
<dbReference type="Gene3D" id="1.20.1250.20">
    <property type="entry name" value="MFS general substrate transporter like domains"/>
    <property type="match status" value="2"/>
</dbReference>
<reference evidence="4" key="1">
    <citation type="submission" date="2019-05" db="EMBL/GenBank/DDBJ databases">
        <title>Annotation for the trematode Fasciolopsis buski.</title>
        <authorList>
            <person name="Choi Y.-J."/>
        </authorList>
    </citation>
    <scope>NUCLEOTIDE SEQUENCE</scope>
    <source>
        <strain evidence="4">HT</strain>
        <tissue evidence="4">Whole worm</tissue>
    </source>
</reference>
<dbReference type="InterPro" id="IPR020846">
    <property type="entry name" value="MFS_dom"/>
</dbReference>
<feature type="domain" description="Major facilitator superfamily (MFS) profile" evidence="3">
    <location>
        <begin position="33"/>
        <end position="699"/>
    </location>
</feature>
<feature type="transmembrane region" description="Helical" evidence="2">
    <location>
        <begin position="71"/>
        <end position="91"/>
    </location>
</feature>
<dbReference type="GO" id="GO:0016020">
    <property type="term" value="C:membrane"/>
    <property type="evidence" value="ECO:0007669"/>
    <property type="project" value="UniProtKB-SubCell"/>
</dbReference>
<evidence type="ECO:0000256" key="1">
    <source>
        <dbReference type="ARBA" id="ARBA00004141"/>
    </source>
</evidence>
<proteinExistence type="predicted"/>
<gene>
    <name evidence="4" type="ORF">FBUS_03962</name>
</gene>
<sequence>MYNEETGMSETYGTTLEINLEQLEPPTPPDGGYGWLIVLGSFICMVLVDGVCFSYGIFLSELEATFGATKMQMTLAGSLLTGCYFMVGPVVSGLMNRFGARKLVFIGTLLSSASIFVSSFARDVNMFIVVFGVIGGIGYGLIYLPAATIVTAWFVKKRATVTGIIMAGSGIGVAVYSLTLPHLISVFTWRGCIILLAAINLHCAVAGALFRPLTHYTLSKPSAVGAGDADVAQAETNAFGSVLSCDRGSRRSSIVQYGVNVNQDAHIKELARKYVKADETKKHSTANLSTKASQIREKQKAIEGHRRKSTTSWDDVAITHTNQLVPVPEGKPLASGASKERMPMLSVEAVNRIVEDVLVKQTIMSASNLAIPDRPVRKQSSIFGSQRLTQSTASQLGQVFVRPTETAVVYAKPDNMGSTSYFASAISLKTGFEIPVLNDENVKVAIMNELRKELARPVHKKDLFLSGSLIHINEYISNPDVHQYIRTVTAPADEIHTRNPFLSMIKNLFGVEILKSPTFLLLTTSSIVTMIGYVVPYQFLKDNAQTYGYDEAQSSYLLAYLGIANTVGRVLAGWLSDRPWANVILVNNMSLVLSGIATTLVPLMTTYAVLLVYACVFGFIIAAFIAVRTILIVEVIGLDRLTNAFGFLLLFQGLAIIAAPPLLGSLYDIFHNFGFTFILGGLAIFLSGVLCFPLSALARWESQRCRQNKEEPGLYESIPRTKLSRVLRLIRDRLSRCSNSRTKKHLETRSPFATFPESA</sequence>
<protein>
    <submittedName>
        <fullName evidence="4">Solute carrier family 16 member 1</fullName>
    </submittedName>
</protein>
<keyword evidence="5" id="KW-1185">Reference proteome</keyword>
<organism evidence="4 5">
    <name type="scientific">Fasciolopsis buskii</name>
    <dbReference type="NCBI Taxonomy" id="27845"/>
    <lineage>
        <taxon>Eukaryota</taxon>
        <taxon>Metazoa</taxon>
        <taxon>Spiralia</taxon>
        <taxon>Lophotrochozoa</taxon>
        <taxon>Platyhelminthes</taxon>
        <taxon>Trematoda</taxon>
        <taxon>Digenea</taxon>
        <taxon>Plagiorchiida</taxon>
        <taxon>Echinostomata</taxon>
        <taxon>Echinostomatoidea</taxon>
        <taxon>Fasciolidae</taxon>
        <taxon>Fasciolopsis</taxon>
    </lineage>
</organism>
<feature type="transmembrane region" description="Helical" evidence="2">
    <location>
        <begin position="584"/>
        <end position="604"/>
    </location>
</feature>
<evidence type="ECO:0000259" key="3">
    <source>
        <dbReference type="PROSITE" id="PS50850"/>
    </source>
</evidence>
<dbReference type="Pfam" id="PF07690">
    <property type="entry name" value="MFS_1"/>
    <property type="match status" value="2"/>
</dbReference>
<feature type="transmembrane region" description="Helical" evidence="2">
    <location>
        <begin position="513"/>
        <end position="535"/>
    </location>
</feature>
<feature type="transmembrane region" description="Helical" evidence="2">
    <location>
        <begin position="161"/>
        <end position="181"/>
    </location>
</feature>
<feature type="transmembrane region" description="Helical" evidence="2">
    <location>
        <begin position="610"/>
        <end position="633"/>
    </location>
</feature>
<dbReference type="PANTHER" id="PTHR11360">
    <property type="entry name" value="MONOCARBOXYLATE TRANSPORTER"/>
    <property type="match status" value="1"/>
</dbReference>
<dbReference type="InterPro" id="IPR036259">
    <property type="entry name" value="MFS_trans_sf"/>
</dbReference>
<keyword evidence="2" id="KW-0812">Transmembrane</keyword>
<evidence type="ECO:0000313" key="5">
    <source>
        <dbReference type="Proteomes" id="UP000728185"/>
    </source>
</evidence>
<dbReference type="InterPro" id="IPR011701">
    <property type="entry name" value="MFS"/>
</dbReference>
<feature type="transmembrane region" description="Helical" evidence="2">
    <location>
        <begin position="127"/>
        <end position="154"/>
    </location>
</feature>
<dbReference type="SUPFAM" id="SSF103473">
    <property type="entry name" value="MFS general substrate transporter"/>
    <property type="match status" value="1"/>
</dbReference>
<dbReference type="GO" id="GO:0008028">
    <property type="term" value="F:monocarboxylic acid transmembrane transporter activity"/>
    <property type="evidence" value="ECO:0007669"/>
    <property type="project" value="TreeGrafter"/>
</dbReference>
<dbReference type="PROSITE" id="PS50850">
    <property type="entry name" value="MFS"/>
    <property type="match status" value="1"/>
</dbReference>
<feature type="transmembrane region" description="Helical" evidence="2">
    <location>
        <begin position="103"/>
        <end position="121"/>
    </location>
</feature>
<feature type="transmembrane region" description="Helical" evidence="2">
    <location>
        <begin position="187"/>
        <end position="210"/>
    </location>
</feature>
<keyword evidence="2" id="KW-0472">Membrane</keyword>
<dbReference type="OrthoDB" id="6499973at2759"/>
<dbReference type="PANTHER" id="PTHR11360:SF286">
    <property type="entry name" value="GH22266P"/>
    <property type="match status" value="1"/>
</dbReference>
<keyword evidence="2" id="KW-1133">Transmembrane helix</keyword>
<comment type="subcellular location">
    <subcellularLocation>
        <location evidence="1">Membrane</location>
        <topology evidence="1">Multi-pass membrane protein</topology>
    </subcellularLocation>
</comment>
<comment type="caution">
    <text evidence="4">The sequence shown here is derived from an EMBL/GenBank/DDBJ whole genome shotgun (WGS) entry which is preliminary data.</text>
</comment>
<name>A0A8E0RVB5_9TREM</name>
<feature type="transmembrane region" description="Helical" evidence="2">
    <location>
        <begin position="33"/>
        <end position="59"/>
    </location>
</feature>
<dbReference type="EMBL" id="LUCM01008127">
    <property type="protein sequence ID" value="KAA0188916.1"/>
    <property type="molecule type" value="Genomic_DNA"/>
</dbReference>
<feature type="transmembrane region" description="Helical" evidence="2">
    <location>
        <begin position="673"/>
        <end position="697"/>
    </location>
</feature>
<dbReference type="AlphaFoldDB" id="A0A8E0RVB5"/>
<dbReference type="InterPro" id="IPR050327">
    <property type="entry name" value="Proton-linked_MCT"/>
</dbReference>
<accession>A0A8E0RVB5</accession>
<evidence type="ECO:0000256" key="2">
    <source>
        <dbReference type="SAM" id="Phobius"/>
    </source>
</evidence>
<dbReference type="Proteomes" id="UP000728185">
    <property type="component" value="Unassembled WGS sequence"/>
</dbReference>
<evidence type="ECO:0000313" key="4">
    <source>
        <dbReference type="EMBL" id="KAA0188916.1"/>
    </source>
</evidence>